<dbReference type="AlphaFoldDB" id="A0A4Y1S1F6"/>
<sequence>MTGKTDPKDAIKTSKMQSKPISSSEKRKPSSISMDPSAVIKNEQMDSKRTKTGKEKILIDKTKEGMGKMIELEYISSDEGF</sequence>
<feature type="compositionally biased region" description="Basic and acidic residues" evidence="1">
    <location>
        <begin position="1"/>
        <end position="12"/>
    </location>
</feature>
<organism evidence="2">
    <name type="scientific">Prunus dulcis</name>
    <name type="common">Almond</name>
    <name type="synonym">Amygdalus dulcis</name>
    <dbReference type="NCBI Taxonomy" id="3755"/>
    <lineage>
        <taxon>Eukaryota</taxon>
        <taxon>Viridiplantae</taxon>
        <taxon>Streptophyta</taxon>
        <taxon>Embryophyta</taxon>
        <taxon>Tracheophyta</taxon>
        <taxon>Spermatophyta</taxon>
        <taxon>Magnoliopsida</taxon>
        <taxon>eudicotyledons</taxon>
        <taxon>Gunneridae</taxon>
        <taxon>Pentapetalae</taxon>
        <taxon>rosids</taxon>
        <taxon>fabids</taxon>
        <taxon>Rosales</taxon>
        <taxon>Rosaceae</taxon>
        <taxon>Amygdaloideae</taxon>
        <taxon>Amygdaleae</taxon>
        <taxon>Prunus</taxon>
    </lineage>
</organism>
<name>A0A4Y1S1F6_PRUDU</name>
<feature type="region of interest" description="Disordered" evidence="1">
    <location>
        <begin position="1"/>
        <end position="54"/>
    </location>
</feature>
<dbReference type="EMBL" id="AP019304">
    <property type="protein sequence ID" value="BBH09807.1"/>
    <property type="molecule type" value="Genomic_DNA"/>
</dbReference>
<protein>
    <submittedName>
        <fullName evidence="2">Minichromosome maintenance 10</fullName>
    </submittedName>
</protein>
<gene>
    <name evidence="2" type="ORF">Prudu_022412</name>
</gene>
<feature type="compositionally biased region" description="Basic and acidic residues" evidence="1">
    <location>
        <begin position="43"/>
        <end position="54"/>
    </location>
</feature>
<accession>A0A4Y1S1F6</accession>
<reference evidence="2" key="1">
    <citation type="journal article" date="2019" name="Science">
        <title>Mutation of a bHLH transcription factor allowed almond domestication.</title>
        <authorList>
            <person name="Sanchez-Perez R."/>
            <person name="Pavan S."/>
            <person name="Mazzeo R."/>
            <person name="Moldovan C."/>
            <person name="Aiese Cigliano R."/>
            <person name="Del Cueto J."/>
            <person name="Ricciardi F."/>
            <person name="Lotti C."/>
            <person name="Ricciardi L."/>
            <person name="Dicenta F."/>
            <person name="Lopez-Marques R.L."/>
            <person name="Lindberg Moller B."/>
        </authorList>
    </citation>
    <scope>NUCLEOTIDE SEQUENCE</scope>
</reference>
<evidence type="ECO:0000256" key="1">
    <source>
        <dbReference type="SAM" id="MobiDB-lite"/>
    </source>
</evidence>
<evidence type="ECO:0000313" key="2">
    <source>
        <dbReference type="EMBL" id="BBH09807.1"/>
    </source>
</evidence>
<proteinExistence type="predicted"/>